<proteinExistence type="inferred from homology"/>
<feature type="domain" description="NADP-dependent oxidoreductase" evidence="3">
    <location>
        <begin position="394"/>
        <end position="659"/>
    </location>
</feature>
<dbReference type="InterPro" id="IPR000683">
    <property type="entry name" value="Gfo/Idh/MocA-like_OxRdtase_N"/>
</dbReference>
<sequence>MTNWGIIGPGSIAGNFAQGLKESASGRLVAIASRDAGRRAEFGDKFGVAADKRYSDYAAILKDDQVQAIYIATPHPWHCELALAAIRAKKAVLVEKPGGLNAAEVVLLTEAARQEGVFFMEAFMYRCHPQIARLLEVIASGEIGTIQHMRINFGFNAPNRPGSRLYEKSLAGGGIYDVGGYPVSLARLVAGAAVGKGFAEPVDVKGTGLVGATGVDEAAYGLLRFASGITAEVAVAVGRNMDNRALIYGDKGMIEVVDPWTPGRNAGPSDALIRVTVGKDTREIWLRDEKMLFAFEAEVASQAIADGLQEAPYPAMNWAESIGNNTVLDRWRAEVGVVSIADEPSQKRVLKGAIPAHLPRVPKATLPGVDLPVSRLIIGCDNKDGIAEGAVVWDAWAEAGGNAFDTAFVYGGGRHETVLGQWIASRGMAKDIVVIAKGAHSPYCLPGAIGPQLDQSLTRLGLDRVPVYIMHRDNPDVPVGEFVEALNDLRKAGKISVFGGSNWSPARIAEANAYAAAKGLQGMTILNNNLSLATMIKPVWAGCVSSNTPETLAMLRQGGVAHVSWSSQARGYFLPEELRNRLPEDTAPETCFGGPDNAERRRRAEALAARLGISAHNVATAWVLSQGFPSFALIGPRTAGEIASTLPGLGLELSPEQVAWLNLERDSE</sequence>
<feature type="domain" description="Gfo/Idh/MocA-like oxidoreductase N-terminal" evidence="4">
    <location>
        <begin position="3"/>
        <end position="122"/>
    </location>
</feature>
<dbReference type="EMBL" id="BMYJ01000003">
    <property type="protein sequence ID" value="GHC50553.1"/>
    <property type="molecule type" value="Genomic_DNA"/>
</dbReference>
<name>A0A918TIE5_9RHOB</name>
<keyword evidence="2" id="KW-0560">Oxidoreductase</keyword>
<dbReference type="InterPro" id="IPR023210">
    <property type="entry name" value="NADP_OxRdtase_dom"/>
</dbReference>
<gene>
    <name evidence="6" type="ORF">GCM10007315_11110</name>
</gene>
<dbReference type="InterPro" id="IPR036291">
    <property type="entry name" value="NAD(P)-bd_dom_sf"/>
</dbReference>
<dbReference type="Pfam" id="PF22725">
    <property type="entry name" value="GFO_IDH_MocA_C3"/>
    <property type="match status" value="1"/>
</dbReference>
<dbReference type="GO" id="GO:0000166">
    <property type="term" value="F:nucleotide binding"/>
    <property type="evidence" value="ECO:0007669"/>
    <property type="project" value="InterPro"/>
</dbReference>
<organism evidence="6 7">
    <name type="scientific">Neogemmobacter tilapiae</name>
    <dbReference type="NCBI Taxonomy" id="875041"/>
    <lineage>
        <taxon>Bacteria</taxon>
        <taxon>Pseudomonadati</taxon>
        <taxon>Pseudomonadota</taxon>
        <taxon>Alphaproteobacteria</taxon>
        <taxon>Rhodobacterales</taxon>
        <taxon>Paracoccaceae</taxon>
        <taxon>Neogemmobacter</taxon>
    </lineage>
</organism>
<evidence type="ECO:0000259" key="3">
    <source>
        <dbReference type="Pfam" id="PF00248"/>
    </source>
</evidence>
<dbReference type="SUPFAM" id="SSF55347">
    <property type="entry name" value="Glyceraldehyde-3-phosphate dehydrogenase-like, C-terminal domain"/>
    <property type="match status" value="1"/>
</dbReference>
<dbReference type="InterPro" id="IPR055170">
    <property type="entry name" value="GFO_IDH_MocA-like_dom"/>
</dbReference>
<evidence type="ECO:0000259" key="4">
    <source>
        <dbReference type="Pfam" id="PF01408"/>
    </source>
</evidence>
<comment type="similarity">
    <text evidence="1">Belongs to the Gfo/Idh/MocA family.</text>
</comment>
<accession>A0A918TIE5</accession>
<evidence type="ECO:0000313" key="6">
    <source>
        <dbReference type="EMBL" id="GHC50553.1"/>
    </source>
</evidence>
<evidence type="ECO:0000313" key="7">
    <source>
        <dbReference type="Proteomes" id="UP000638981"/>
    </source>
</evidence>
<protein>
    <submittedName>
        <fullName evidence="6">Oxidoreductase</fullName>
    </submittedName>
</protein>
<dbReference type="PANTHER" id="PTHR22604:SF105">
    <property type="entry name" value="TRANS-1,2-DIHYDROBENZENE-1,2-DIOL DEHYDROGENASE"/>
    <property type="match status" value="1"/>
</dbReference>
<evidence type="ECO:0000256" key="1">
    <source>
        <dbReference type="ARBA" id="ARBA00010928"/>
    </source>
</evidence>
<dbReference type="PANTHER" id="PTHR22604">
    <property type="entry name" value="OXIDOREDUCTASES"/>
    <property type="match status" value="1"/>
</dbReference>
<dbReference type="GO" id="GO:0016491">
    <property type="term" value="F:oxidoreductase activity"/>
    <property type="evidence" value="ECO:0007669"/>
    <property type="project" value="UniProtKB-KW"/>
</dbReference>
<reference evidence="6" key="2">
    <citation type="submission" date="2020-09" db="EMBL/GenBank/DDBJ databases">
        <authorList>
            <person name="Sun Q."/>
            <person name="Kim S."/>
        </authorList>
    </citation>
    <scope>NUCLEOTIDE SEQUENCE</scope>
    <source>
        <strain evidence="6">KCTC 23310</strain>
    </source>
</reference>
<dbReference type="Pfam" id="PF00248">
    <property type="entry name" value="Aldo_ket_red"/>
    <property type="match status" value="1"/>
</dbReference>
<dbReference type="Gene3D" id="3.40.50.720">
    <property type="entry name" value="NAD(P)-binding Rossmann-like Domain"/>
    <property type="match status" value="1"/>
</dbReference>
<keyword evidence="7" id="KW-1185">Reference proteome</keyword>
<dbReference type="InterPro" id="IPR050984">
    <property type="entry name" value="Gfo/Idh/MocA_domain"/>
</dbReference>
<comment type="caution">
    <text evidence="6">The sequence shown here is derived from an EMBL/GenBank/DDBJ whole genome shotgun (WGS) entry which is preliminary data.</text>
</comment>
<dbReference type="Pfam" id="PF01408">
    <property type="entry name" value="GFO_IDH_MocA"/>
    <property type="match status" value="1"/>
</dbReference>
<dbReference type="SUPFAM" id="SSF51430">
    <property type="entry name" value="NAD(P)-linked oxidoreductase"/>
    <property type="match status" value="1"/>
</dbReference>
<dbReference type="SUPFAM" id="SSF51735">
    <property type="entry name" value="NAD(P)-binding Rossmann-fold domains"/>
    <property type="match status" value="1"/>
</dbReference>
<feature type="domain" description="GFO/IDH/MocA-like oxidoreductase" evidence="5">
    <location>
        <begin position="132"/>
        <end position="255"/>
    </location>
</feature>
<dbReference type="RefSeq" id="WP_189410638.1">
    <property type="nucleotide sequence ID" value="NZ_BMYJ01000003.1"/>
</dbReference>
<dbReference type="AlphaFoldDB" id="A0A918TIE5"/>
<evidence type="ECO:0000256" key="2">
    <source>
        <dbReference type="ARBA" id="ARBA00023002"/>
    </source>
</evidence>
<dbReference type="Gene3D" id="3.20.20.100">
    <property type="entry name" value="NADP-dependent oxidoreductase domain"/>
    <property type="match status" value="1"/>
</dbReference>
<dbReference type="Gene3D" id="3.30.360.10">
    <property type="entry name" value="Dihydrodipicolinate Reductase, domain 2"/>
    <property type="match status" value="1"/>
</dbReference>
<dbReference type="Proteomes" id="UP000638981">
    <property type="component" value="Unassembled WGS sequence"/>
</dbReference>
<evidence type="ECO:0000259" key="5">
    <source>
        <dbReference type="Pfam" id="PF22725"/>
    </source>
</evidence>
<dbReference type="InterPro" id="IPR036812">
    <property type="entry name" value="NAD(P)_OxRdtase_dom_sf"/>
</dbReference>
<reference evidence="6" key="1">
    <citation type="journal article" date="2014" name="Int. J. Syst. Evol. Microbiol.">
        <title>Complete genome sequence of Corynebacterium casei LMG S-19264T (=DSM 44701T), isolated from a smear-ripened cheese.</title>
        <authorList>
            <consortium name="US DOE Joint Genome Institute (JGI-PGF)"/>
            <person name="Walter F."/>
            <person name="Albersmeier A."/>
            <person name="Kalinowski J."/>
            <person name="Ruckert C."/>
        </authorList>
    </citation>
    <scope>NUCLEOTIDE SEQUENCE</scope>
    <source>
        <strain evidence="6">KCTC 23310</strain>
    </source>
</reference>